<name>A0A2N8RE93_STUST</name>
<accession>A0A2N8RE93</accession>
<dbReference type="PIRSF" id="PIRSF037205">
    <property type="entry name" value="UCP037205"/>
    <property type="match status" value="1"/>
</dbReference>
<evidence type="ECO:0000313" key="1">
    <source>
        <dbReference type="EMBL" id="PNF59409.1"/>
    </source>
</evidence>
<evidence type="ECO:0000313" key="4">
    <source>
        <dbReference type="Proteomes" id="UP000237068"/>
    </source>
</evidence>
<dbReference type="InterPro" id="IPR017136">
    <property type="entry name" value="UCP037205"/>
</dbReference>
<dbReference type="Proteomes" id="UP000236003">
    <property type="component" value="Unassembled WGS sequence"/>
</dbReference>
<dbReference type="EMBL" id="POUM01000008">
    <property type="protein sequence ID" value="PNF59409.1"/>
    <property type="molecule type" value="Genomic_DNA"/>
</dbReference>
<evidence type="ECO:0000313" key="3">
    <source>
        <dbReference type="Proteomes" id="UP000236003"/>
    </source>
</evidence>
<comment type="caution">
    <text evidence="1">The sequence shown here is derived from an EMBL/GenBank/DDBJ whole genome shotgun (WGS) entry which is preliminary data.</text>
</comment>
<dbReference type="PANTHER" id="PTHR37463">
    <property type="entry name" value="GSL3115 PROTEIN"/>
    <property type="match status" value="1"/>
</dbReference>
<gene>
    <name evidence="2" type="ORF">CXK91_04500</name>
    <name evidence="1" type="ORF">CXK99_10340</name>
</gene>
<dbReference type="Proteomes" id="UP000237068">
    <property type="component" value="Unassembled WGS sequence"/>
</dbReference>
<dbReference type="AlphaFoldDB" id="A0A2N8RE93"/>
<dbReference type="OrthoDB" id="27194at2"/>
<dbReference type="Pfam" id="PF10013">
    <property type="entry name" value="DUF2256"/>
    <property type="match status" value="1"/>
</dbReference>
<evidence type="ECO:0000313" key="2">
    <source>
        <dbReference type="EMBL" id="POH83833.1"/>
    </source>
</evidence>
<proteinExistence type="predicted"/>
<dbReference type="PANTHER" id="PTHR37463:SF1">
    <property type="entry name" value="DUF2256 DOMAIN-CONTAINING PROTEIN"/>
    <property type="match status" value="1"/>
</dbReference>
<organism evidence="1 3">
    <name type="scientific">Stutzerimonas stutzeri</name>
    <name type="common">Pseudomonas stutzeri</name>
    <dbReference type="NCBI Taxonomy" id="316"/>
    <lineage>
        <taxon>Bacteria</taxon>
        <taxon>Pseudomonadati</taxon>
        <taxon>Pseudomonadota</taxon>
        <taxon>Gammaproteobacteria</taxon>
        <taxon>Pseudomonadales</taxon>
        <taxon>Pseudomonadaceae</taxon>
        <taxon>Stutzerimonas</taxon>
    </lineage>
</organism>
<dbReference type="EMBL" id="PPXG01000002">
    <property type="protein sequence ID" value="POH83833.1"/>
    <property type="molecule type" value="Genomic_DNA"/>
</dbReference>
<sequence>MRQKADLPVKNCVVCGLPFTWRKKWARCWDEVRYCSERCRRNRSGAAPRAGSGT</sequence>
<reference evidence="3 4" key="1">
    <citation type="submission" date="2018-01" db="EMBL/GenBank/DDBJ databases">
        <title>Denitrification phenotypes of diverse strains of Pseudomonas stutzeri.</title>
        <authorList>
            <person name="Milligan D.A."/>
            <person name="Bergaust L."/>
            <person name="Bakken L.R."/>
            <person name="Frostegard A."/>
        </authorList>
    </citation>
    <scope>NUCLEOTIDE SEQUENCE [LARGE SCALE GENOMIC DNA]</scope>
    <source>
        <strain evidence="2 4">24a13</strain>
        <strain evidence="1 3">CCUG 44592</strain>
    </source>
</reference>
<protein>
    <submittedName>
        <fullName evidence="1">DUF2256 domain-containing protein</fullName>
    </submittedName>
</protein>
<dbReference type="RefSeq" id="WP_102820550.1">
    <property type="nucleotide sequence ID" value="NZ_JAMOHQ010000003.1"/>
</dbReference>